<organism evidence="2 3">
    <name type="scientific">Pelagibacterium lentulum</name>
    <dbReference type="NCBI Taxonomy" id="2029865"/>
    <lineage>
        <taxon>Bacteria</taxon>
        <taxon>Pseudomonadati</taxon>
        <taxon>Pseudomonadota</taxon>
        <taxon>Alphaproteobacteria</taxon>
        <taxon>Hyphomicrobiales</taxon>
        <taxon>Devosiaceae</taxon>
        <taxon>Pelagibacterium</taxon>
    </lineage>
</organism>
<protein>
    <submittedName>
        <fullName evidence="2">Uncharacterized protein</fullName>
    </submittedName>
</protein>
<feature type="region of interest" description="Disordered" evidence="1">
    <location>
        <begin position="43"/>
        <end position="69"/>
    </location>
</feature>
<dbReference type="EMBL" id="BMKB01000003">
    <property type="protein sequence ID" value="GGA51242.1"/>
    <property type="molecule type" value="Genomic_DNA"/>
</dbReference>
<proteinExistence type="predicted"/>
<comment type="caution">
    <text evidence="2">The sequence shown here is derived from an EMBL/GenBank/DDBJ whole genome shotgun (WGS) entry which is preliminary data.</text>
</comment>
<sequence length="69" mass="7605">MNAKAGNRFQFQKLRFGLGIARQAVGHNANLMTAGRKLMGQVGNMPEQSADRRTHDLQDAKRVPCHNGS</sequence>
<evidence type="ECO:0000313" key="3">
    <source>
        <dbReference type="Proteomes" id="UP000596977"/>
    </source>
</evidence>
<accession>A0A916RF52</accession>
<evidence type="ECO:0000256" key="1">
    <source>
        <dbReference type="SAM" id="MobiDB-lite"/>
    </source>
</evidence>
<evidence type="ECO:0000313" key="2">
    <source>
        <dbReference type="EMBL" id="GGA51242.1"/>
    </source>
</evidence>
<dbReference type="Proteomes" id="UP000596977">
    <property type="component" value="Unassembled WGS sequence"/>
</dbReference>
<gene>
    <name evidence="2" type="ORF">GCM10011499_21580</name>
</gene>
<reference evidence="2 3" key="1">
    <citation type="journal article" date="2014" name="Int. J. Syst. Evol. Microbiol.">
        <title>Complete genome sequence of Corynebacterium casei LMG S-19264T (=DSM 44701T), isolated from a smear-ripened cheese.</title>
        <authorList>
            <consortium name="US DOE Joint Genome Institute (JGI-PGF)"/>
            <person name="Walter F."/>
            <person name="Albersmeier A."/>
            <person name="Kalinowski J."/>
            <person name="Ruckert C."/>
        </authorList>
    </citation>
    <scope>NUCLEOTIDE SEQUENCE [LARGE SCALE GENOMIC DNA]</scope>
    <source>
        <strain evidence="2 3">CGMCC 1.15896</strain>
    </source>
</reference>
<name>A0A916RF52_9HYPH</name>
<keyword evidence="3" id="KW-1185">Reference proteome</keyword>
<dbReference type="AlphaFoldDB" id="A0A916RF52"/>
<feature type="compositionally biased region" description="Basic and acidic residues" evidence="1">
    <location>
        <begin position="49"/>
        <end position="62"/>
    </location>
</feature>